<evidence type="ECO:0000313" key="3">
    <source>
        <dbReference type="Proteomes" id="UP001054945"/>
    </source>
</evidence>
<dbReference type="InterPro" id="IPR038185">
    <property type="entry name" value="MyTH4_dom_sf"/>
</dbReference>
<feature type="non-terminal residue" evidence="2">
    <location>
        <position position="339"/>
    </location>
</feature>
<dbReference type="Gene3D" id="1.25.40.530">
    <property type="entry name" value="MyTH4 domain"/>
    <property type="match status" value="2"/>
</dbReference>
<dbReference type="InterPro" id="IPR000857">
    <property type="entry name" value="MyTH4_dom"/>
</dbReference>
<name>A0AAV4XD86_CAEEX</name>
<evidence type="ECO:0000313" key="2">
    <source>
        <dbReference type="EMBL" id="GIY93027.1"/>
    </source>
</evidence>
<organism evidence="2 3">
    <name type="scientific">Caerostris extrusa</name>
    <name type="common">Bark spider</name>
    <name type="synonym">Caerostris bankana</name>
    <dbReference type="NCBI Taxonomy" id="172846"/>
    <lineage>
        <taxon>Eukaryota</taxon>
        <taxon>Metazoa</taxon>
        <taxon>Ecdysozoa</taxon>
        <taxon>Arthropoda</taxon>
        <taxon>Chelicerata</taxon>
        <taxon>Arachnida</taxon>
        <taxon>Araneae</taxon>
        <taxon>Araneomorphae</taxon>
        <taxon>Entelegynae</taxon>
        <taxon>Araneoidea</taxon>
        <taxon>Araneidae</taxon>
        <taxon>Caerostris</taxon>
    </lineage>
</organism>
<sequence>MLCERNGINGVECVCVFRSKPFWRENVKLTALRWRGSRRGPTRRTGRASRAVAGVNHLEIPAELAFIFSKLDEWQCVHNERNVTKVVGEVAKSVYPEYRLPSDIDQHAFTKFTNVYFKAHIWGMKREPIKTPFLAKTNESDYQCSLALFKLILRFMNDNNLSGKKERILGDYIVQKGLLNETMRDEIICQLCNQTWKNDNEANNERAWILMANCLSCFAPSRHLYKYLLKYVSDHAYDGYKAHCQRKLLQIQKLEPEGRRTYPPCLLEWKSNTRRTNMALEARFADDVAVRRFPRGRFTKARAARGREHSITQMFDKETAEHEIKSSGLAPHLYSLANT</sequence>
<dbReference type="Pfam" id="PF00784">
    <property type="entry name" value="MyTH4"/>
    <property type="match status" value="1"/>
</dbReference>
<evidence type="ECO:0000259" key="1">
    <source>
        <dbReference type="PROSITE" id="PS51016"/>
    </source>
</evidence>
<dbReference type="PROSITE" id="PS51016">
    <property type="entry name" value="MYTH4"/>
    <property type="match status" value="1"/>
</dbReference>
<accession>A0AAV4XD86</accession>
<gene>
    <name evidence="2" type="primary">Myo15a</name>
    <name evidence="2" type="ORF">CEXT_777281</name>
</gene>
<dbReference type="PANTHER" id="PTHR22692:SF26">
    <property type="entry name" value="SH3 DOMAIN-CONTAINING PROTEIN"/>
    <property type="match status" value="1"/>
</dbReference>
<dbReference type="GO" id="GO:0005856">
    <property type="term" value="C:cytoskeleton"/>
    <property type="evidence" value="ECO:0007669"/>
    <property type="project" value="InterPro"/>
</dbReference>
<proteinExistence type="predicted"/>
<dbReference type="EMBL" id="BPLR01000222">
    <property type="protein sequence ID" value="GIY93027.1"/>
    <property type="molecule type" value="Genomic_DNA"/>
</dbReference>
<comment type="caution">
    <text evidence="2">The sequence shown here is derived from an EMBL/GenBank/DDBJ whole genome shotgun (WGS) entry which is preliminary data.</text>
</comment>
<dbReference type="AlphaFoldDB" id="A0AAV4XD86"/>
<dbReference type="InterPro" id="IPR051567">
    <property type="entry name" value="Unconventional_Myosin_ATPase"/>
</dbReference>
<keyword evidence="3" id="KW-1185">Reference proteome</keyword>
<dbReference type="PANTHER" id="PTHR22692">
    <property type="entry name" value="MYOSIN VII, XV"/>
    <property type="match status" value="1"/>
</dbReference>
<feature type="domain" description="MyTH4" evidence="1">
    <location>
        <begin position="124"/>
        <end position="273"/>
    </location>
</feature>
<dbReference type="Proteomes" id="UP001054945">
    <property type="component" value="Unassembled WGS sequence"/>
</dbReference>
<reference evidence="2 3" key="1">
    <citation type="submission" date="2021-06" db="EMBL/GenBank/DDBJ databases">
        <title>Caerostris extrusa draft genome.</title>
        <authorList>
            <person name="Kono N."/>
            <person name="Arakawa K."/>
        </authorList>
    </citation>
    <scope>NUCLEOTIDE SEQUENCE [LARGE SCALE GENOMIC DNA]</scope>
</reference>
<dbReference type="SMART" id="SM00139">
    <property type="entry name" value="MyTH4"/>
    <property type="match status" value="1"/>
</dbReference>
<protein>
    <submittedName>
        <fullName evidence="2">Unconventional myosin-XV</fullName>
    </submittedName>
</protein>